<gene>
    <name evidence="1" type="ORF">PC9H_004424</name>
</gene>
<dbReference type="EMBL" id="JACETU010000002">
    <property type="protein sequence ID" value="KAF7437582.1"/>
    <property type="molecule type" value="Genomic_DNA"/>
</dbReference>
<evidence type="ECO:0000313" key="1">
    <source>
        <dbReference type="EMBL" id="KAF7437582.1"/>
    </source>
</evidence>
<dbReference type="AlphaFoldDB" id="A0A8H7A3T9"/>
<evidence type="ECO:0000313" key="2">
    <source>
        <dbReference type="Proteomes" id="UP000623687"/>
    </source>
</evidence>
<accession>A0A8H7A3T9</accession>
<dbReference type="RefSeq" id="XP_036635481.1">
    <property type="nucleotide sequence ID" value="XM_036774008.1"/>
</dbReference>
<reference evidence="1" key="1">
    <citation type="submission" date="2019-07" db="EMBL/GenBank/DDBJ databases">
        <authorList>
            <person name="Palmer J.M."/>
        </authorList>
    </citation>
    <scope>NUCLEOTIDE SEQUENCE</scope>
    <source>
        <strain evidence="1">PC9</strain>
    </source>
</reference>
<dbReference type="GeneID" id="59374242"/>
<keyword evidence="2" id="KW-1185">Reference proteome</keyword>
<comment type="caution">
    <text evidence="1">The sequence shown here is derived from an EMBL/GenBank/DDBJ whole genome shotgun (WGS) entry which is preliminary data.</text>
</comment>
<sequence length="67" mass="7313">MLGAAHSRRRSSSTSTKRAVIIVASLEDSLMGASLQYSGTSYIARDAMLRARLEARLRKPEAECVIC</sequence>
<dbReference type="Proteomes" id="UP000623687">
    <property type="component" value="Unassembled WGS sequence"/>
</dbReference>
<dbReference type="VEuPathDB" id="FungiDB:PC9H_004424"/>
<organism evidence="1 2">
    <name type="scientific">Pleurotus ostreatus</name>
    <name type="common">Oyster mushroom</name>
    <name type="synonym">White-rot fungus</name>
    <dbReference type="NCBI Taxonomy" id="5322"/>
    <lineage>
        <taxon>Eukaryota</taxon>
        <taxon>Fungi</taxon>
        <taxon>Dikarya</taxon>
        <taxon>Basidiomycota</taxon>
        <taxon>Agaricomycotina</taxon>
        <taxon>Agaricomycetes</taxon>
        <taxon>Agaricomycetidae</taxon>
        <taxon>Agaricales</taxon>
        <taxon>Pleurotineae</taxon>
        <taxon>Pleurotaceae</taxon>
        <taxon>Pleurotus</taxon>
    </lineage>
</organism>
<proteinExistence type="predicted"/>
<protein>
    <submittedName>
        <fullName evidence="1">Uncharacterized protein</fullName>
    </submittedName>
</protein>
<name>A0A8H7A3T9_PLEOS</name>